<keyword evidence="4" id="KW-1185">Reference proteome</keyword>
<dbReference type="Gene3D" id="1.10.10.10">
    <property type="entry name" value="Winged helix-like DNA-binding domain superfamily/Winged helix DNA-binding domain"/>
    <property type="match status" value="1"/>
</dbReference>
<dbReference type="GeneID" id="79268033"/>
<dbReference type="InterPro" id="IPR036388">
    <property type="entry name" value="WH-like_DNA-bd_sf"/>
</dbReference>
<dbReference type="Pfam" id="PF25213">
    <property type="entry name" value="HVO_A0261_N"/>
    <property type="match status" value="1"/>
</dbReference>
<dbReference type="InterPro" id="IPR013561">
    <property type="entry name" value="FilR1_middle_dom"/>
</dbReference>
<dbReference type="EMBL" id="JBHTAP010000001">
    <property type="protein sequence ID" value="MFC7236319.1"/>
    <property type="molecule type" value="Genomic_DNA"/>
</dbReference>
<reference evidence="3 4" key="1">
    <citation type="journal article" date="2019" name="Int. J. Syst. Evol. Microbiol.">
        <title>The Global Catalogue of Microorganisms (GCM) 10K type strain sequencing project: providing services to taxonomists for standard genome sequencing and annotation.</title>
        <authorList>
            <consortium name="The Broad Institute Genomics Platform"/>
            <consortium name="The Broad Institute Genome Sequencing Center for Infectious Disease"/>
            <person name="Wu L."/>
            <person name="Ma J."/>
        </authorList>
    </citation>
    <scope>NUCLEOTIDE SEQUENCE [LARGE SCALE GENOMIC DNA]</scope>
    <source>
        <strain evidence="3 4">DT85</strain>
    </source>
</reference>
<evidence type="ECO:0000259" key="2">
    <source>
        <dbReference type="Pfam" id="PF25213"/>
    </source>
</evidence>
<dbReference type="Pfam" id="PF08350">
    <property type="entry name" value="FilR1_middle"/>
    <property type="match status" value="1"/>
</dbReference>
<dbReference type="Proteomes" id="UP001596398">
    <property type="component" value="Unassembled WGS sequence"/>
</dbReference>
<feature type="domain" description="Methanogenesis regulatory protein FilR1 middle" evidence="1">
    <location>
        <begin position="119"/>
        <end position="249"/>
    </location>
</feature>
<proteinExistence type="predicted"/>
<dbReference type="RefSeq" id="WP_276234476.1">
    <property type="nucleotide sequence ID" value="NZ_CP119802.1"/>
</dbReference>
<sequence length="262" mass="27675">MTDVADLLPVVARREPLVSALHGSPAAKCDLVDALDVSRSTVDRAVRRLEAEGVVERRDGGYGLTLAGRLVFEEYRTLERRAAGVFEARDALDALPADADIEPAALVGATTTVSDRTTPYRPGDRHLELVAEADSIDLLSTAVGPRYVEAVHDAVVEGGTRLRLGVAPGVAERLVAGHGDTVTDAVATGRAEIRELADPPAFSLATFDRGDDAVLGLLVYADGGPRAYVENDAPAAVAYGRDRFERHWAEAEPVATPAATDG</sequence>
<evidence type="ECO:0000313" key="4">
    <source>
        <dbReference type="Proteomes" id="UP001596398"/>
    </source>
</evidence>
<dbReference type="SUPFAM" id="SSF46785">
    <property type="entry name" value="Winged helix' DNA-binding domain"/>
    <property type="match status" value="1"/>
</dbReference>
<organism evidence="3 4">
    <name type="scientific">Halosegnis marinus</name>
    <dbReference type="NCBI Taxonomy" id="3034023"/>
    <lineage>
        <taxon>Archaea</taxon>
        <taxon>Methanobacteriati</taxon>
        <taxon>Methanobacteriota</taxon>
        <taxon>Stenosarchaea group</taxon>
        <taxon>Halobacteria</taxon>
        <taxon>Halobacteriales</taxon>
        <taxon>Natronomonadaceae</taxon>
        <taxon>Halosegnis</taxon>
    </lineage>
</organism>
<dbReference type="InterPro" id="IPR036390">
    <property type="entry name" value="WH_DNA-bd_sf"/>
</dbReference>
<protein>
    <submittedName>
        <fullName evidence="3">Helix-turn-helix transcriptional regulator</fullName>
    </submittedName>
</protein>
<name>A0ABD5ZTD0_9EURY</name>
<gene>
    <name evidence="3" type="ORF">ACFQJ4_13440</name>
</gene>
<dbReference type="InterPro" id="IPR057527">
    <property type="entry name" value="HVO_A0261-like_N"/>
</dbReference>
<feature type="domain" description="HVO-A0261-like N-terminal" evidence="2">
    <location>
        <begin position="6"/>
        <end position="80"/>
    </location>
</feature>
<dbReference type="AlphaFoldDB" id="A0ABD5ZTD0"/>
<evidence type="ECO:0000259" key="1">
    <source>
        <dbReference type="Pfam" id="PF08350"/>
    </source>
</evidence>
<evidence type="ECO:0000313" key="3">
    <source>
        <dbReference type="EMBL" id="MFC7236319.1"/>
    </source>
</evidence>
<accession>A0ABD5ZTD0</accession>
<comment type="caution">
    <text evidence="3">The sequence shown here is derived from an EMBL/GenBank/DDBJ whole genome shotgun (WGS) entry which is preliminary data.</text>
</comment>